<comment type="caution">
    <text evidence="9">The sequence shown here is derived from an EMBL/GenBank/DDBJ whole genome shotgun (WGS) entry which is preliminary data.</text>
</comment>
<feature type="transmembrane region" description="Helical" evidence="7">
    <location>
        <begin position="174"/>
        <end position="198"/>
    </location>
</feature>
<feature type="transmembrane region" description="Helical" evidence="7">
    <location>
        <begin position="430"/>
        <end position="457"/>
    </location>
</feature>
<evidence type="ECO:0000256" key="1">
    <source>
        <dbReference type="ARBA" id="ARBA00004141"/>
    </source>
</evidence>
<feature type="transmembrane region" description="Helical" evidence="7">
    <location>
        <begin position="406"/>
        <end position="424"/>
    </location>
</feature>
<proteinExistence type="predicted"/>
<evidence type="ECO:0000256" key="7">
    <source>
        <dbReference type="SAM" id="Phobius"/>
    </source>
</evidence>
<keyword evidence="10" id="KW-1185">Reference proteome</keyword>
<keyword evidence="5 7" id="KW-0472">Membrane</keyword>
<dbReference type="PANTHER" id="PTHR23504:SF6">
    <property type="entry name" value="MULTIDRUG TRANSPORTER, PUTATIVE (AFU_ORTHOLOGUE AFUA_4G08740)-RELATED"/>
    <property type="match status" value="1"/>
</dbReference>
<dbReference type="EMBL" id="WVTB01000066">
    <property type="protein sequence ID" value="KAF3801455.1"/>
    <property type="molecule type" value="Genomic_DNA"/>
</dbReference>
<feature type="transmembrane region" description="Helical" evidence="7">
    <location>
        <begin position="374"/>
        <end position="394"/>
    </location>
</feature>
<comment type="subcellular location">
    <subcellularLocation>
        <location evidence="1">Membrane</location>
        <topology evidence="1">Multi-pass membrane protein</topology>
    </subcellularLocation>
</comment>
<evidence type="ECO:0000256" key="5">
    <source>
        <dbReference type="ARBA" id="ARBA00023136"/>
    </source>
</evidence>
<dbReference type="SUPFAM" id="SSF103473">
    <property type="entry name" value="MFS general substrate transporter"/>
    <property type="match status" value="1"/>
</dbReference>
<dbReference type="InterPro" id="IPR036259">
    <property type="entry name" value="MFS_trans_sf"/>
</dbReference>
<dbReference type="GO" id="GO:0022857">
    <property type="term" value="F:transmembrane transporter activity"/>
    <property type="evidence" value="ECO:0007669"/>
    <property type="project" value="InterPro"/>
</dbReference>
<evidence type="ECO:0000313" key="9">
    <source>
        <dbReference type="EMBL" id="KAF3801455.1"/>
    </source>
</evidence>
<feature type="transmembrane region" description="Helical" evidence="7">
    <location>
        <begin position="503"/>
        <end position="522"/>
    </location>
</feature>
<dbReference type="InterPro" id="IPR020846">
    <property type="entry name" value="MFS_dom"/>
</dbReference>
<dbReference type="InterPro" id="IPR011701">
    <property type="entry name" value="MFS"/>
</dbReference>
<feature type="domain" description="Major facilitator superfamily (MFS) profile" evidence="8">
    <location>
        <begin position="46"/>
        <end position="527"/>
    </location>
</feature>
<dbReference type="GeneID" id="69021778"/>
<dbReference type="GO" id="GO:0016020">
    <property type="term" value="C:membrane"/>
    <property type="evidence" value="ECO:0007669"/>
    <property type="project" value="UniProtKB-SubCell"/>
</dbReference>
<accession>A0A8H4FGS1</accession>
<keyword evidence="3 7" id="KW-0812">Transmembrane</keyword>
<evidence type="ECO:0000256" key="3">
    <source>
        <dbReference type="ARBA" id="ARBA00022692"/>
    </source>
</evidence>
<evidence type="ECO:0000256" key="2">
    <source>
        <dbReference type="ARBA" id="ARBA00022448"/>
    </source>
</evidence>
<dbReference type="Proteomes" id="UP000613401">
    <property type="component" value="Unassembled WGS sequence"/>
</dbReference>
<organism evidence="9 10">
    <name type="scientific">Colletotrichum gloeosporioides</name>
    <name type="common">Anthracnose fungus</name>
    <name type="synonym">Glomerella cingulata</name>
    <dbReference type="NCBI Taxonomy" id="474922"/>
    <lineage>
        <taxon>Eukaryota</taxon>
        <taxon>Fungi</taxon>
        <taxon>Dikarya</taxon>
        <taxon>Ascomycota</taxon>
        <taxon>Pezizomycotina</taxon>
        <taxon>Sordariomycetes</taxon>
        <taxon>Hypocreomycetidae</taxon>
        <taxon>Glomerellales</taxon>
        <taxon>Glomerellaceae</taxon>
        <taxon>Colletotrichum</taxon>
        <taxon>Colletotrichum gloeosporioides species complex</taxon>
    </lineage>
</organism>
<feature type="region of interest" description="Disordered" evidence="6">
    <location>
        <begin position="1"/>
        <end position="33"/>
    </location>
</feature>
<dbReference type="Gene3D" id="1.20.1250.20">
    <property type="entry name" value="MFS general substrate transporter like domains"/>
    <property type="match status" value="1"/>
</dbReference>
<dbReference type="AlphaFoldDB" id="A0A8H4FGS1"/>
<gene>
    <name evidence="9" type="ORF">GCG54_00014669</name>
</gene>
<dbReference type="PRINTS" id="PR01035">
    <property type="entry name" value="TCRTETA"/>
</dbReference>
<protein>
    <submittedName>
        <fullName evidence="9">Putative membrane protein</fullName>
    </submittedName>
</protein>
<evidence type="ECO:0000256" key="4">
    <source>
        <dbReference type="ARBA" id="ARBA00022989"/>
    </source>
</evidence>
<evidence type="ECO:0000313" key="10">
    <source>
        <dbReference type="Proteomes" id="UP000613401"/>
    </source>
</evidence>
<name>A0A8H4FGS1_COLGL</name>
<dbReference type="Pfam" id="PF07690">
    <property type="entry name" value="MFS_1"/>
    <property type="match status" value="1"/>
</dbReference>
<feature type="transmembrane region" description="Helical" evidence="7">
    <location>
        <begin position="117"/>
        <end position="134"/>
    </location>
</feature>
<reference evidence="9" key="1">
    <citation type="journal article" date="2020" name="Phytopathology">
        <title>Genome sequence and comparative analysis of Colletotrichum gloeosporioides isolated from Liriodendron leaves.</title>
        <authorList>
            <person name="Fu F.F."/>
            <person name="Hao Z."/>
            <person name="Wang P."/>
            <person name="Lu Y."/>
            <person name="Xue L.J."/>
            <person name="Wei G."/>
            <person name="Tian Y."/>
            <person name="Baishi H."/>
            <person name="Xu H."/>
            <person name="Shi J."/>
            <person name="Cheng T."/>
            <person name="Wang G."/>
            <person name="Yi Y."/>
            <person name="Chen J."/>
        </authorList>
    </citation>
    <scope>NUCLEOTIDE SEQUENCE</scope>
    <source>
        <strain evidence="9">Lc1</strain>
    </source>
</reference>
<dbReference type="PANTHER" id="PTHR23504">
    <property type="entry name" value="MAJOR FACILITATOR SUPERFAMILY DOMAIN-CONTAINING PROTEIN 10"/>
    <property type="match status" value="1"/>
</dbReference>
<evidence type="ECO:0000256" key="6">
    <source>
        <dbReference type="SAM" id="MobiDB-lite"/>
    </source>
</evidence>
<keyword evidence="4 7" id="KW-1133">Transmembrane helix</keyword>
<reference evidence="9" key="2">
    <citation type="submission" date="2020-03" db="EMBL/GenBank/DDBJ databases">
        <authorList>
            <person name="Fu F.-F."/>
            <person name="Chen J."/>
        </authorList>
    </citation>
    <scope>NUCLEOTIDE SEQUENCE</scope>
    <source>
        <strain evidence="9">Lc1</strain>
    </source>
</reference>
<keyword evidence="2" id="KW-0813">Transport</keyword>
<sequence>MSKSLERSRSRTRGYGSCSPHPRARSPSPEKPVSWAALPHKGQLAMIVFARLAEPLAERSLASFLFFQLQWFDHTLSEATIATQAGVLTSAFAAAQCATGMWWGYIADSPRCGRKNVLIMGLLGTCMSSLGLAFSRSFLAALFFRVLAGALNGNVGVLRTMISEVVDDKRLRSRAFLLLPMCFNVGVIVGPLLGGFLADPVTSRPDLFGPGSRIGGPDGVQWMMEYPYALPYLMSASFLFLAAMGVILGLDETHIALRDSRDRGREIGRYISSCLKTKDGVEYTRLDQDLLSDRPVGRVAGRTHTEASSEAPRSIFTHQVLLTLAQNFLCTLHTSAYNAMLFIILPLARSRNVDKHLPFRFTGGLGLTSQQVGFANTIIGIVGLPLQILLFPPVSGKLGATSSYRLFLPFSLLAYTAIPFLSLLPGKGDIFWVCLAAVLSSQVLSRTFVGPATILLVNEAAPPAALGTVHGIAASTSAGARMLGPVIGGLVLSWGLQTNAIGIPFWGLGALVILNWLLVWAVRVNPGR</sequence>
<dbReference type="PROSITE" id="PS50850">
    <property type="entry name" value="MFS"/>
    <property type="match status" value="1"/>
</dbReference>
<evidence type="ECO:0000259" key="8">
    <source>
        <dbReference type="PROSITE" id="PS50850"/>
    </source>
</evidence>
<dbReference type="RefSeq" id="XP_045260614.1">
    <property type="nucleotide sequence ID" value="XM_045414492.1"/>
</dbReference>
<feature type="transmembrane region" description="Helical" evidence="7">
    <location>
        <begin position="229"/>
        <end position="250"/>
    </location>
</feature>
<dbReference type="InterPro" id="IPR001958">
    <property type="entry name" value="Tet-R_TetA/multi-R_MdtG-like"/>
</dbReference>